<gene>
    <name evidence="2" type="ORF">AVDCRST_MAG70-1176</name>
</gene>
<reference evidence="2" key="1">
    <citation type="submission" date="2020-02" db="EMBL/GenBank/DDBJ databases">
        <authorList>
            <person name="Meier V. D."/>
        </authorList>
    </citation>
    <scope>NUCLEOTIDE SEQUENCE</scope>
    <source>
        <strain evidence="2">AVDCRST_MAG70</strain>
    </source>
</reference>
<accession>A0A6J4UNY0</accession>
<protein>
    <submittedName>
        <fullName evidence="2">Uncharacterized protein</fullName>
    </submittedName>
</protein>
<name>A0A6J4UNY0_9BACT</name>
<feature type="compositionally biased region" description="Basic and acidic residues" evidence="1">
    <location>
        <begin position="53"/>
        <end position="62"/>
    </location>
</feature>
<dbReference type="EMBL" id="CADCWH010000185">
    <property type="protein sequence ID" value="CAA9554355.1"/>
    <property type="molecule type" value="Genomic_DNA"/>
</dbReference>
<dbReference type="AlphaFoldDB" id="A0A6J4UNY0"/>
<evidence type="ECO:0000256" key="1">
    <source>
        <dbReference type="SAM" id="MobiDB-lite"/>
    </source>
</evidence>
<proteinExistence type="predicted"/>
<organism evidence="2">
    <name type="scientific">uncultured Thermomicrobiales bacterium</name>
    <dbReference type="NCBI Taxonomy" id="1645740"/>
    <lineage>
        <taxon>Bacteria</taxon>
        <taxon>Pseudomonadati</taxon>
        <taxon>Thermomicrobiota</taxon>
        <taxon>Thermomicrobia</taxon>
        <taxon>Thermomicrobiales</taxon>
        <taxon>environmental samples</taxon>
    </lineage>
</organism>
<feature type="compositionally biased region" description="Basic and acidic residues" evidence="1">
    <location>
        <begin position="69"/>
        <end position="84"/>
    </location>
</feature>
<sequence>MFRSRGEGDTDRAAADLASRSRGGGHRPADAVCRHRRRVTDPDEDQIASWETAESRSPEHVTHLGTEPSIRDQRLDRPAERGDGPGDGFGSREVGPAVLPEDGQDQDIDIERQWVGRLIAGGYLPRLVQRWSPQVSGVAPEWL</sequence>
<feature type="region of interest" description="Disordered" evidence="1">
    <location>
        <begin position="1"/>
        <end position="106"/>
    </location>
</feature>
<evidence type="ECO:0000313" key="2">
    <source>
        <dbReference type="EMBL" id="CAA9554355.1"/>
    </source>
</evidence>
<feature type="compositionally biased region" description="Basic and acidic residues" evidence="1">
    <location>
        <begin position="1"/>
        <end position="14"/>
    </location>
</feature>